<dbReference type="PANTHER" id="PTHR36503:SF2">
    <property type="entry name" value="BLR2408 PROTEIN"/>
    <property type="match status" value="1"/>
</dbReference>
<evidence type="ECO:0000313" key="4">
    <source>
        <dbReference type="Proteomes" id="UP000293995"/>
    </source>
</evidence>
<dbReference type="EMBL" id="CP035494">
    <property type="protein sequence ID" value="QAY59381.1"/>
    <property type="molecule type" value="Genomic_DNA"/>
</dbReference>
<dbReference type="PROSITE" id="PS51819">
    <property type="entry name" value="VOC"/>
    <property type="match status" value="1"/>
</dbReference>
<protein>
    <submittedName>
        <fullName evidence="3">Glyoxalase</fullName>
    </submittedName>
</protein>
<dbReference type="Proteomes" id="UP000293995">
    <property type="component" value="Chromosome"/>
</dbReference>
<dbReference type="InterPro" id="IPR053863">
    <property type="entry name" value="Glyoxy/Ble-like_N"/>
</dbReference>
<dbReference type="AlphaFoldDB" id="A0A4V0YD40"/>
<gene>
    <name evidence="3" type="ORF">ET475_04830</name>
</gene>
<dbReference type="KEGG" id="mprt:ET475_04830"/>
<dbReference type="Pfam" id="PF22677">
    <property type="entry name" value="Ble-like_N"/>
    <property type="match status" value="1"/>
</dbReference>
<dbReference type="OrthoDB" id="4265398at2"/>
<sequence>MATHLFVSLPTSDLERSTAFYTALGTTINPTFTDENATCFMWDENIFFMLLKREFMATMTAKPLADPAQTVQVSHSFSRPSREDVDRIVEAGLAAGGSEPQPAQDFGFMYMRDLDDPDGNSLGFLYSVPDESVPEDDLADQVQGTA</sequence>
<organism evidence="3 4">
    <name type="scientific">Microbacterium protaetiae</name>
    <dbReference type="NCBI Taxonomy" id="2509458"/>
    <lineage>
        <taxon>Bacteria</taxon>
        <taxon>Bacillati</taxon>
        <taxon>Actinomycetota</taxon>
        <taxon>Actinomycetes</taxon>
        <taxon>Micrococcales</taxon>
        <taxon>Microbacteriaceae</taxon>
        <taxon>Microbacterium</taxon>
    </lineage>
</organism>
<evidence type="ECO:0000313" key="3">
    <source>
        <dbReference type="EMBL" id="QAY59381.1"/>
    </source>
</evidence>
<feature type="domain" description="VOC" evidence="2">
    <location>
        <begin position="2"/>
        <end position="127"/>
    </location>
</feature>
<dbReference type="InterPro" id="IPR037523">
    <property type="entry name" value="VOC_core"/>
</dbReference>
<dbReference type="InterPro" id="IPR029068">
    <property type="entry name" value="Glyas_Bleomycin-R_OHBP_Dase"/>
</dbReference>
<name>A0A4V0YD40_9MICO</name>
<dbReference type="Gene3D" id="3.10.180.10">
    <property type="entry name" value="2,3-Dihydroxybiphenyl 1,2-Dioxygenase, domain 1"/>
    <property type="match status" value="1"/>
</dbReference>
<dbReference type="PANTHER" id="PTHR36503">
    <property type="entry name" value="BLR2520 PROTEIN"/>
    <property type="match status" value="1"/>
</dbReference>
<accession>A0A4V0YD40</accession>
<dbReference type="RefSeq" id="WP_129386569.1">
    <property type="nucleotide sequence ID" value="NZ_CP035494.1"/>
</dbReference>
<evidence type="ECO:0000259" key="2">
    <source>
        <dbReference type="PROSITE" id="PS51819"/>
    </source>
</evidence>
<proteinExistence type="predicted"/>
<keyword evidence="4" id="KW-1185">Reference proteome</keyword>
<dbReference type="SUPFAM" id="SSF54593">
    <property type="entry name" value="Glyoxalase/Bleomycin resistance protein/Dihydroxybiphenyl dioxygenase"/>
    <property type="match status" value="1"/>
</dbReference>
<feature type="region of interest" description="Disordered" evidence="1">
    <location>
        <begin position="121"/>
        <end position="146"/>
    </location>
</feature>
<evidence type="ECO:0000256" key="1">
    <source>
        <dbReference type="SAM" id="MobiDB-lite"/>
    </source>
</evidence>
<reference evidence="3 4" key="1">
    <citation type="submission" date="2019-01" db="EMBL/GenBank/DDBJ databases">
        <title>Genome sequencing of strain DFW100M-13.</title>
        <authorList>
            <person name="Heo J."/>
            <person name="Kim S.-J."/>
            <person name="Kim J.-S."/>
            <person name="Hong S.-B."/>
            <person name="Kwon S.-W."/>
        </authorList>
    </citation>
    <scope>NUCLEOTIDE SEQUENCE [LARGE SCALE GENOMIC DNA]</scope>
    <source>
        <strain evidence="3 4">DFW100M-13</strain>
    </source>
</reference>